<feature type="domain" description="FAD dependent oxidoreductase" evidence="6">
    <location>
        <begin position="8"/>
        <end position="229"/>
    </location>
</feature>
<dbReference type="Proteomes" id="UP001612915">
    <property type="component" value="Unassembled WGS sequence"/>
</dbReference>
<comment type="similarity">
    <text evidence="2">Belongs to the GMC oxidoreductase family.</text>
</comment>
<dbReference type="InterPro" id="IPR006076">
    <property type="entry name" value="FAD-dep_OxRdtase"/>
</dbReference>
<reference evidence="8 9" key="1">
    <citation type="submission" date="2024-10" db="EMBL/GenBank/DDBJ databases">
        <title>The Natural Products Discovery Center: Release of the First 8490 Sequenced Strains for Exploring Actinobacteria Biosynthetic Diversity.</title>
        <authorList>
            <person name="Kalkreuter E."/>
            <person name="Kautsar S.A."/>
            <person name="Yang D."/>
            <person name="Bader C.D."/>
            <person name="Teijaro C.N."/>
            <person name="Fluegel L."/>
            <person name="Davis C.M."/>
            <person name="Simpson J.R."/>
            <person name="Lauterbach L."/>
            <person name="Steele A.D."/>
            <person name="Gui C."/>
            <person name="Meng S."/>
            <person name="Li G."/>
            <person name="Viehrig K."/>
            <person name="Ye F."/>
            <person name="Su P."/>
            <person name="Kiefer A.F."/>
            <person name="Nichols A."/>
            <person name="Cepeda A.J."/>
            <person name="Yan W."/>
            <person name="Fan B."/>
            <person name="Jiang Y."/>
            <person name="Adhikari A."/>
            <person name="Zheng C.-J."/>
            <person name="Schuster L."/>
            <person name="Cowan T.M."/>
            <person name="Smanski M.J."/>
            <person name="Chevrette M.G."/>
            <person name="De Carvalho L.P.S."/>
            <person name="Shen B."/>
        </authorList>
    </citation>
    <scope>NUCLEOTIDE SEQUENCE [LARGE SCALE GENOMIC DNA]</scope>
    <source>
        <strain evidence="8 9">NPDC049639</strain>
    </source>
</reference>
<evidence type="ECO:0000256" key="2">
    <source>
        <dbReference type="ARBA" id="ARBA00010790"/>
    </source>
</evidence>
<evidence type="ECO:0000313" key="9">
    <source>
        <dbReference type="Proteomes" id="UP001612915"/>
    </source>
</evidence>
<evidence type="ECO:0000256" key="5">
    <source>
        <dbReference type="ARBA" id="ARBA00023002"/>
    </source>
</evidence>
<dbReference type="PANTHER" id="PTHR42784">
    <property type="entry name" value="PYRANOSE 2-OXIDASE"/>
    <property type="match status" value="1"/>
</dbReference>
<gene>
    <name evidence="8" type="ORF">ACIB24_03580</name>
</gene>
<evidence type="ECO:0000259" key="6">
    <source>
        <dbReference type="Pfam" id="PF01266"/>
    </source>
</evidence>
<dbReference type="InterPro" id="IPR036188">
    <property type="entry name" value="FAD/NAD-bd_sf"/>
</dbReference>
<keyword evidence="4" id="KW-0274">FAD</keyword>
<organism evidence="8 9">
    <name type="scientific">Spongisporangium articulatum</name>
    <dbReference type="NCBI Taxonomy" id="3362603"/>
    <lineage>
        <taxon>Bacteria</taxon>
        <taxon>Bacillati</taxon>
        <taxon>Actinomycetota</taxon>
        <taxon>Actinomycetes</taxon>
        <taxon>Kineosporiales</taxon>
        <taxon>Kineosporiaceae</taxon>
        <taxon>Spongisporangium</taxon>
    </lineage>
</organism>
<dbReference type="InterPro" id="IPR051473">
    <property type="entry name" value="P2Ox-like"/>
</dbReference>
<dbReference type="EMBL" id="JBITLV010000001">
    <property type="protein sequence ID" value="MFI7586139.1"/>
    <property type="molecule type" value="Genomic_DNA"/>
</dbReference>
<evidence type="ECO:0000259" key="7">
    <source>
        <dbReference type="Pfam" id="PF05199"/>
    </source>
</evidence>
<feature type="domain" description="Glucose-methanol-choline oxidoreductase C-terminal" evidence="7">
    <location>
        <begin position="412"/>
        <end position="536"/>
    </location>
</feature>
<comment type="cofactor">
    <cofactor evidence="1">
        <name>FAD</name>
        <dbReference type="ChEBI" id="CHEBI:57692"/>
    </cofactor>
</comment>
<dbReference type="PANTHER" id="PTHR42784:SF1">
    <property type="entry name" value="PYRANOSE 2-OXIDASE"/>
    <property type="match status" value="1"/>
</dbReference>
<keyword evidence="9" id="KW-1185">Reference proteome</keyword>
<keyword evidence="5" id="KW-0560">Oxidoreductase</keyword>
<dbReference type="Pfam" id="PF05199">
    <property type="entry name" value="GMC_oxred_C"/>
    <property type="match status" value="1"/>
</dbReference>
<protein>
    <submittedName>
        <fullName evidence="8">FAD-dependent oxidoreductase</fullName>
    </submittedName>
</protein>
<name>A0ABW8AIF3_9ACTN</name>
<dbReference type="Gene3D" id="3.50.50.60">
    <property type="entry name" value="FAD/NAD(P)-binding domain"/>
    <property type="match status" value="2"/>
</dbReference>
<dbReference type="InterPro" id="IPR007867">
    <property type="entry name" value="GMC_OxRtase_C"/>
</dbReference>
<proteinExistence type="inferred from homology"/>
<evidence type="ECO:0000313" key="8">
    <source>
        <dbReference type="EMBL" id="MFI7586139.1"/>
    </source>
</evidence>
<evidence type="ECO:0000256" key="1">
    <source>
        <dbReference type="ARBA" id="ARBA00001974"/>
    </source>
</evidence>
<dbReference type="Pfam" id="PF01266">
    <property type="entry name" value="DAO"/>
    <property type="match status" value="1"/>
</dbReference>
<keyword evidence="3" id="KW-0285">Flavoprotein</keyword>
<dbReference type="RefSeq" id="WP_398275260.1">
    <property type="nucleotide sequence ID" value="NZ_JBITLV010000001.1"/>
</dbReference>
<accession>A0ABW8AIF3</accession>
<sequence>MAQEIRTDVCIIGAGPSGLTIARELVGESFDVLVLESGEYEPSAAADDLAAGHTESPYYGPSAMAGGRRRQFGGTANNWVHVTWPGKSRVYARTMTGEQIDFETKSWQPGSGWPFDLAELMPYYDRTHLAWGGAVVNDSPSHWSRATTPELTIENTRTTVAQYAPADWFTLRARDELLAAPNVRVEVGSTVVSLDGERDGNAVRSASVVRSDGTSFTVTAQLFVLAGGGVENSQVLLSSELCRPGGPGNRYDNVGRYVTDHPEFRLGALRPSSPDVLENLGLYDLHYVDGQLINGVLTFDEEYKRAEQLLNVGAVFIPRRSGFNTDAERAFRHLKAEVRGKKGAAALASARRLLTNPGETRKVLGMQYEWDGPDWQDNPDAYQWYRGGWSRPGADRSQFPVLEVHVQTEQTPERENRLTLSGTKDALGRGRLNLKLGWSEADQQNLTRYMDLFARSVERAGLGWFDPWMQFDGPLRMNLGGIHHPMGGTRMHADPQLGVVDADSRVHGLENLYVAGSSVFPTSLGYVNPTLTIVAMSSRLADHVRATMTGSAQRIVDLTAVEAVVEAPVEVSEPAQTF</sequence>
<dbReference type="SUPFAM" id="SSF51905">
    <property type="entry name" value="FAD/NAD(P)-binding domain"/>
    <property type="match status" value="1"/>
</dbReference>
<evidence type="ECO:0000256" key="4">
    <source>
        <dbReference type="ARBA" id="ARBA00022827"/>
    </source>
</evidence>
<evidence type="ECO:0000256" key="3">
    <source>
        <dbReference type="ARBA" id="ARBA00022630"/>
    </source>
</evidence>
<comment type="caution">
    <text evidence="8">The sequence shown here is derived from an EMBL/GenBank/DDBJ whole genome shotgun (WGS) entry which is preliminary data.</text>
</comment>